<keyword evidence="14" id="KW-1185">Reference proteome</keyword>
<dbReference type="RefSeq" id="WP_119525811.1">
    <property type="nucleotide sequence ID" value="NZ_NRHC01000149.1"/>
</dbReference>
<dbReference type="InterPro" id="IPR047272">
    <property type="entry name" value="S49_SppA_C"/>
</dbReference>
<name>A0A3A1Y0S6_9GAMM</name>
<feature type="domain" description="Peptidase S49 N-terminal proteobacteria" evidence="12">
    <location>
        <begin position="4"/>
        <end position="162"/>
    </location>
</feature>
<dbReference type="PANTHER" id="PTHR42987">
    <property type="entry name" value="PEPTIDASE S49"/>
    <property type="match status" value="1"/>
</dbReference>
<keyword evidence="9 10" id="KW-0472">Membrane</keyword>
<dbReference type="SUPFAM" id="SSF52096">
    <property type="entry name" value="ClpP/crotonase"/>
    <property type="match status" value="1"/>
</dbReference>
<keyword evidence="7" id="KW-0720">Serine protease</keyword>
<dbReference type="InterPro" id="IPR013703">
    <property type="entry name" value="Peptidase_S49_N_proteobac"/>
</dbReference>
<evidence type="ECO:0000256" key="1">
    <source>
        <dbReference type="ARBA" id="ARBA00004236"/>
    </source>
</evidence>
<evidence type="ECO:0000313" key="13">
    <source>
        <dbReference type="EMBL" id="RIY31050.1"/>
    </source>
</evidence>
<proteinExistence type="inferred from homology"/>
<evidence type="ECO:0000256" key="7">
    <source>
        <dbReference type="ARBA" id="ARBA00022825"/>
    </source>
</evidence>
<dbReference type="Pfam" id="PF08496">
    <property type="entry name" value="Peptidase_S49_N"/>
    <property type="match status" value="1"/>
</dbReference>
<dbReference type="GO" id="GO:0006508">
    <property type="term" value="P:proteolysis"/>
    <property type="evidence" value="ECO:0007669"/>
    <property type="project" value="UniProtKB-KW"/>
</dbReference>
<sequence length="353" mass="38645">MLLELLADYGFFLLKIVTLVVAILAVIAFIVASKKKAGGKIGALSVVNLGKQYKKQKESLENSFLSDQARVAKIKAKLKLDKQEAKEEKARLKAGTEDDKPSKARLFVLTFKGDVKASKAESLAQEVNAVLAVARPEVDEVLVRLESGGGLVTSYGYASSQLARLKAKGIKLTVAVDKVAASGGYMMACVADKIVAAPFAILGSIGVVATLPNIHRLLKKNDVDVEVLTAGQYKRTLTVLGENTEEGREKFKEQLEQTHVLFKDFVQQNRPVVDLDKVATGEYWYGTQALELNLCDELATSDDLILASLDDKEVLALEFKPKKSLIKKLGEQAEESSENFFTRILHKKGQDFL</sequence>
<comment type="similarity">
    <text evidence="2">Belongs to the peptidase S49 family.</text>
</comment>
<evidence type="ECO:0000256" key="10">
    <source>
        <dbReference type="SAM" id="Phobius"/>
    </source>
</evidence>
<dbReference type="EMBL" id="NRHC01000149">
    <property type="protein sequence ID" value="RIY31050.1"/>
    <property type="molecule type" value="Genomic_DNA"/>
</dbReference>
<dbReference type="Proteomes" id="UP000265691">
    <property type="component" value="Unassembled WGS sequence"/>
</dbReference>
<dbReference type="InterPro" id="IPR002142">
    <property type="entry name" value="Peptidase_S49"/>
</dbReference>
<evidence type="ECO:0000256" key="2">
    <source>
        <dbReference type="ARBA" id="ARBA00008683"/>
    </source>
</evidence>
<evidence type="ECO:0000256" key="9">
    <source>
        <dbReference type="ARBA" id="ARBA00023136"/>
    </source>
</evidence>
<evidence type="ECO:0000256" key="4">
    <source>
        <dbReference type="ARBA" id="ARBA00022670"/>
    </source>
</evidence>
<accession>A0A3A1Y0S6</accession>
<evidence type="ECO:0000259" key="12">
    <source>
        <dbReference type="Pfam" id="PF08496"/>
    </source>
</evidence>
<dbReference type="GO" id="GO:0004252">
    <property type="term" value="F:serine-type endopeptidase activity"/>
    <property type="evidence" value="ECO:0007669"/>
    <property type="project" value="InterPro"/>
</dbReference>
<evidence type="ECO:0000256" key="6">
    <source>
        <dbReference type="ARBA" id="ARBA00022801"/>
    </source>
</evidence>
<keyword evidence="6" id="KW-0378">Hydrolase</keyword>
<keyword evidence="4 13" id="KW-0645">Protease</keyword>
<keyword evidence="3" id="KW-1003">Cell membrane</keyword>
<dbReference type="Pfam" id="PF01343">
    <property type="entry name" value="Peptidase_S49"/>
    <property type="match status" value="1"/>
</dbReference>
<reference evidence="13 14" key="1">
    <citation type="submission" date="2017-08" db="EMBL/GenBank/DDBJ databases">
        <title>Reclassification of Bisgaard taxon 37 and 44.</title>
        <authorList>
            <person name="Christensen H."/>
        </authorList>
    </citation>
    <scope>NUCLEOTIDE SEQUENCE [LARGE SCALE GENOMIC DNA]</scope>
    <source>
        <strain evidence="13 14">B96_3</strain>
    </source>
</reference>
<dbReference type="OrthoDB" id="5614232at2"/>
<dbReference type="AlphaFoldDB" id="A0A3A1Y0S6"/>
<evidence type="ECO:0000256" key="5">
    <source>
        <dbReference type="ARBA" id="ARBA00022692"/>
    </source>
</evidence>
<dbReference type="NCBIfam" id="NF008745">
    <property type="entry name" value="PRK11778.1"/>
    <property type="match status" value="1"/>
</dbReference>
<dbReference type="CDD" id="cd07023">
    <property type="entry name" value="S49_Sppa_N_C"/>
    <property type="match status" value="1"/>
</dbReference>
<feature type="transmembrane region" description="Helical" evidence="10">
    <location>
        <begin position="12"/>
        <end position="32"/>
    </location>
</feature>
<dbReference type="Gene3D" id="6.20.330.10">
    <property type="match status" value="1"/>
</dbReference>
<dbReference type="InterPro" id="IPR029045">
    <property type="entry name" value="ClpP/crotonase-like_dom_sf"/>
</dbReference>
<dbReference type="GO" id="GO:0005886">
    <property type="term" value="C:plasma membrane"/>
    <property type="evidence" value="ECO:0007669"/>
    <property type="project" value="UniProtKB-SubCell"/>
</dbReference>
<evidence type="ECO:0000256" key="3">
    <source>
        <dbReference type="ARBA" id="ARBA00022475"/>
    </source>
</evidence>
<feature type="domain" description="Peptidase S49" evidence="11">
    <location>
        <begin position="165"/>
        <end position="311"/>
    </location>
</feature>
<dbReference type="Gene3D" id="3.90.226.10">
    <property type="entry name" value="2-enoyl-CoA Hydratase, Chain A, domain 1"/>
    <property type="match status" value="1"/>
</dbReference>
<keyword evidence="5 10" id="KW-0812">Transmembrane</keyword>
<keyword evidence="8 10" id="KW-1133">Transmembrane helix</keyword>
<comment type="caution">
    <text evidence="13">The sequence shown here is derived from an EMBL/GenBank/DDBJ whole genome shotgun (WGS) entry which is preliminary data.</text>
</comment>
<dbReference type="PANTHER" id="PTHR42987:SF4">
    <property type="entry name" value="PROTEASE SOHB-RELATED"/>
    <property type="match status" value="1"/>
</dbReference>
<evidence type="ECO:0000256" key="8">
    <source>
        <dbReference type="ARBA" id="ARBA00022989"/>
    </source>
</evidence>
<gene>
    <name evidence="13" type="ORF">CKF54_07950</name>
</gene>
<organism evidence="13 14">
    <name type="scientific">Psittacicella hinzii</name>
    <dbReference type="NCBI Taxonomy" id="2028575"/>
    <lineage>
        <taxon>Bacteria</taxon>
        <taxon>Pseudomonadati</taxon>
        <taxon>Pseudomonadota</taxon>
        <taxon>Gammaproteobacteria</taxon>
        <taxon>Pasteurellales</taxon>
        <taxon>Psittacicellaceae</taxon>
        <taxon>Psittacicella</taxon>
    </lineage>
</organism>
<protein>
    <submittedName>
        <fullName evidence="13">Protease SohB</fullName>
    </submittedName>
</protein>
<comment type="subcellular location">
    <subcellularLocation>
        <location evidence="1">Cell membrane</location>
    </subcellularLocation>
</comment>
<evidence type="ECO:0000313" key="14">
    <source>
        <dbReference type="Proteomes" id="UP000265691"/>
    </source>
</evidence>
<evidence type="ECO:0000259" key="11">
    <source>
        <dbReference type="Pfam" id="PF01343"/>
    </source>
</evidence>